<sequence length="537" mass="56674">MTEDRTVLVAGAGPTGLTAACTLLRQGVDVTVVDRRSGPATAPKAIVTWSGALEVLDRVGVAEQVAERALPLAGASYWSRGRKVAAVTFGGLPNTRFPGPLSVPQPVIEELLYERLTQLGGTVRWNTTVRSVTAGGDFAEVTLDEADGAETTLRARWLIAADGMHSTVRGALGMPFEGDTYPRDFLLGDVVLDAAGGAPLPEAEAQYHLTPDGVLVVVALPKGGHRVFFDQPAGTRTDRPTTAELQQLLDERGPGKWRIGESWWTSRFQVHARVAGAFRQGAVFLAGDAAHVHSPAGGQGLNTGVQDGYDIGWKLAAVCRGADESLLDAYEAERRPTAVRAVRNADRQTKLWMVRNPLLRGLRDTLLRRLSKSGALERRLIPEIAQIDLDLTASPAVDAAPGGAGVTPGRRMPDLVLTPVRGTRSATLHGYLSAGRHAVVVFDDGAGTAAEAAEQARARFDREAVDVLLVASGGVPGAATHDVATTHETRPAQAVYVRPDGVVGAALVLDGSRSFGELLARVPESADAPAGDAQGRR</sequence>
<dbReference type="Gene3D" id="3.40.30.120">
    <property type="match status" value="1"/>
</dbReference>
<dbReference type="RefSeq" id="WP_311599726.1">
    <property type="nucleotide sequence ID" value="NZ_JAVREM010000020.1"/>
</dbReference>
<dbReference type="SUPFAM" id="SSF51905">
    <property type="entry name" value="FAD/NAD(P)-binding domain"/>
    <property type="match status" value="1"/>
</dbReference>
<dbReference type="Pfam" id="PF01494">
    <property type="entry name" value="FAD_binding_3"/>
    <property type="match status" value="1"/>
</dbReference>
<dbReference type="GO" id="GO:0004497">
    <property type="term" value="F:monooxygenase activity"/>
    <property type="evidence" value="ECO:0007669"/>
    <property type="project" value="UniProtKB-KW"/>
</dbReference>
<dbReference type="PROSITE" id="PS51257">
    <property type="entry name" value="PROKAR_LIPOPROTEIN"/>
    <property type="match status" value="1"/>
</dbReference>
<comment type="cofactor">
    <cofactor evidence="1">
        <name>FAD</name>
        <dbReference type="ChEBI" id="CHEBI:57692"/>
    </cofactor>
</comment>
<evidence type="ECO:0000313" key="5">
    <source>
        <dbReference type="EMBL" id="MDT0320057.1"/>
    </source>
</evidence>
<keyword evidence="3" id="KW-0274">FAD</keyword>
<dbReference type="PANTHER" id="PTHR43004:SF19">
    <property type="entry name" value="BINDING MONOOXYGENASE, PUTATIVE (JCVI)-RELATED"/>
    <property type="match status" value="1"/>
</dbReference>
<gene>
    <name evidence="5" type="ORF">RNC47_17120</name>
</gene>
<keyword evidence="5" id="KW-0503">Monooxygenase</keyword>
<dbReference type="Proteomes" id="UP001183420">
    <property type="component" value="Unassembled WGS sequence"/>
</dbReference>
<dbReference type="Gene3D" id="3.50.50.60">
    <property type="entry name" value="FAD/NAD(P)-binding domain"/>
    <property type="match status" value="1"/>
</dbReference>
<dbReference type="PRINTS" id="PR00420">
    <property type="entry name" value="RNGMNOXGNASE"/>
</dbReference>
<dbReference type="InterPro" id="IPR050641">
    <property type="entry name" value="RIFMO-like"/>
</dbReference>
<dbReference type="Gene3D" id="3.30.70.2450">
    <property type="match status" value="1"/>
</dbReference>
<keyword evidence="2" id="KW-0285">Flavoprotein</keyword>
<dbReference type="InterPro" id="IPR036188">
    <property type="entry name" value="FAD/NAD-bd_sf"/>
</dbReference>
<name>A0ABU2LR44_9ACTN</name>
<evidence type="ECO:0000256" key="2">
    <source>
        <dbReference type="ARBA" id="ARBA00022630"/>
    </source>
</evidence>
<keyword evidence="5" id="KW-0560">Oxidoreductase</keyword>
<dbReference type="EMBL" id="JAVREM010000020">
    <property type="protein sequence ID" value="MDT0320057.1"/>
    <property type="molecule type" value="Genomic_DNA"/>
</dbReference>
<evidence type="ECO:0000256" key="3">
    <source>
        <dbReference type="ARBA" id="ARBA00022827"/>
    </source>
</evidence>
<dbReference type="InterPro" id="IPR002938">
    <property type="entry name" value="FAD-bd"/>
</dbReference>
<evidence type="ECO:0000256" key="1">
    <source>
        <dbReference type="ARBA" id="ARBA00001974"/>
    </source>
</evidence>
<evidence type="ECO:0000259" key="4">
    <source>
        <dbReference type="Pfam" id="PF01494"/>
    </source>
</evidence>
<accession>A0ABU2LR44</accession>
<dbReference type="Pfam" id="PF21274">
    <property type="entry name" value="Rng_hyd_C"/>
    <property type="match status" value="1"/>
</dbReference>
<keyword evidence="6" id="KW-1185">Reference proteome</keyword>
<dbReference type="PANTHER" id="PTHR43004">
    <property type="entry name" value="TRK SYSTEM POTASSIUM UPTAKE PROTEIN"/>
    <property type="match status" value="1"/>
</dbReference>
<comment type="caution">
    <text evidence="5">The sequence shown here is derived from an EMBL/GenBank/DDBJ whole genome shotgun (WGS) entry which is preliminary data.</text>
</comment>
<organism evidence="5 6">
    <name type="scientific">Streptomyces millisiae</name>
    <dbReference type="NCBI Taxonomy" id="3075542"/>
    <lineage>
        <taxon>Bacteria</taxon>
        <taxon>Bacillati</taxon>
        <taxon>Actinomycetota</taxon>
        <taxon>Actinomycetes</taxon>
        <taxon>Kitasatosporales</taxon>
        <taxon>Streptomycetaceae</taxon>
        <taxon>Streptomyces</taxon>
    </lineage>
</organism>
<proteinExistence type="predicted"/>
<reference evidence="6" key="1">
    <citation type="submission" date="2023-07" db="EMBL/GenBank/DDBJ databases">
        <title>30 novel species of actinomycetes from the DSMZ collection.</title>
        <authorList>
            <person name="Nouioui I."/>
        </authorList>
    </citation>
    <scope>NUCLEOTIDE SEQUENCE [LARGE SCALE GENOMIC DNA]</scope>
    <source>
        <strain evidence="6">DSM 44918</strain>
    </source>
</reference>
<evidence type="ECO:0000313" key="6">
    <source>
        <dbReference type="Proteomes" id="UP001183420"/>
    </source>
</evidence>
<protein>
    <submittedName>
        <fullName evidence="5">FAD-dependent monooxygenase</fullName>
    </submittedName>
</protein>
<feature type="domain" description="FAD-binding" evidence="4">
    <location>
        <begin position="6"/>
        <end position="345"/>
    </location>
</feature>